<protein>
    <submittedName>
        <fullName evidence="2">Polyketide cyclase</fullName>
    </submittedName>
</protein>
<dbReference type="Pfam" id="PF12680">
    <property type="entry name" value="SnoaL_2"/>
    <property type="match status" value="2"/>
</dbReference>
<reference evidence="2 3" key="1">
    <citation type="journal article" date="2023" name="Int. J. Syst. Evol. Microbiol.">
        <title>Arthrobacter mangrovi sp. nov., an actinobacterium isolated from the rhizosphere of a mangrove.</title>
        <authorList>
            <person name="Hamada M."/>
            <person name="Saitou S."/>
            <person name="Enomoto N."/>
            <person name="Nanri K."/>
            <person name="Hidaka K."/>
            <person name="Miura T."/>
            <person name="Tamura T."/>
        </authorList>
    </citation>
    <scope>NUCLEOTIDE SEQUENCE [LARGE SCALE GENOMIC DNA]</scope>
    <source>
        <strain evidence="2 3">NBRC 112813</strain>
    </source>
</reference>
<dbReference type="InterPro" id="IPR037401">
    <property type="entry name" value="SnoaL-like"/>
</dbReference>
<dbReference type="PANTHER" id="PTHR38436">
    <property type="entry name" value="POLYKETIDE CYCLASE SNOAL-LIKE DOMAIN"/>
    <property type="match status" value="1"/>
</dbReference>
<dbReference type="SUPFAM" id="SSF54427">
    <property type="entry name" value="NTF2-like"/>
    <property type="match status" value="2"/>
</dbReference>
<dbReference type="RefSeq" id="WP_264797070.1">
    <property type="nucleotide sequence ID" value="NZ_BRVS01000026.1"/>
</dbReference>
<name>A0ABQ5MYQ7_9MICC</name>
<comment type="caution">
    <text evidence="2">The sequence shown here is derived from an EMBL/GenBank/DDBJ whole genome shotgun (WGS) entry which is preliminary data.</text>
</comment>
<proteinExistence type="predicted"/>
<dbReference type="InterPro" id="IPR009959">
    <property type="entry name" value="Cyclase_SnoaL-like"/>
</dbReference>
<accession>A0ABQ5MYQ7</accession>
<organism evidence="2 3">
    <name type="scientific">Arthrobacter mangrovi</name>
    <dbReference type="NCBI Taxonomy" id="2966350"/>
    <lineage>
        <taxon>Bacteria</taxon>
        <taxon>Bacillati</taxon>
        <taxon>Actinomycetota</taxon>
        <taxon>Actinomycetes</taxon>
        <taxon>Micrococcales</taxon>
        <taxon>Micrococcaceae</taxon>
        <taxon>Arthrobacter</taxon>
    </lineage>
</organism>
<dbReference type="PANTHER" id="PTHR38436:SF1">
    <property type="entry name" value="ESTER CYCLASE"/>
    <property type="match status" value="1"/>
</dbReference>
<evidence type="ECO:0000313" key="3">
    <source>
        <dbReference type="Proteomes" id="UP001209654"/>
    </source>
</evidence>
<dbReference type="EMBL" id="BRVS01000026">
    <property type="protein sequence ID" value="GLB68980.1"/>
    <property type="molecule type" value="Genomic_DNA"/>
</dbReference>
<evidence type="ECO:0000259" key="1">
    <source>
        <dbReference type="Pfam" id="PF12680"/>
    </source>
</evidence>
<keyword evidence="3" id="KW-1185">Reference proteome</keyword>
<dbReference type="Proteomes" id="UP001209654">
    <property type="component" value="Unassembled WGS sequence"/>
</dbReference>
<evidence type="ECO:0000313" key="2">
    <source>
        <dbReference type="EMBL" id="GLB68980.1"/>
    </source>
</evidence>
<dbReference type="Gene3D" id="3.10.450.50">
    <property type="match status" value="2"/>
</dbReference>
<dbReference type="InterPro" id="IPR032710">
    <property type="entry name" value="NTF2-like_dom_sf"/>
</dbReference>
<gene>
    <name evidence="2" type="ORF">AHIS1636_34230</name>
</gene>
<feature type="domain" description="SnoaL-like" evidence="1">
    <location>
        <begin position="13"/>
        <end position="100"/>
    </location>
</feature>
<feature type="domain" description="SnoaL-like" evidence="1">
    <location>
        <begin position="142"/>
        <end position="232"/>
    </location>
</feature>
<sequence length="250" mass="27893">MTSADVVRSAGTELFVNRDPEAVDRYYAPNYRQHSPLAPDGPEALRRFVGHLPLDFRFEPLRILEDGDMVVIHCVYHGLGPTPMVAFNVFRVLGDRLAEHWEVLAPLAQDSVSGHSQVDGPTEVTDLDKTLANKALVGEFAQKVLMERDYAVVENYVARDFAQHNPEAGDGLEGIEAALAVWATQGRPLTHRMIHRIVGQGNFVLTVAEGEFGVPVALYDLWRLEDSLIVEHWDVIQPVPFEMPHGNGFF</sequence>